<gene>
    <name evidence="1" type="ORF">ASIM_LOCUS3554</name>
</gene>
<evidence type="ECO:0000313" key="1">
    <source>
        <dbReference type="EMBL" id="VDK21888.1"/>
    </source>
</evidence>
<organism evidence="3">
    <name type="scientific">Anisakis simplex</name>
    <name type="common">Herring worm</name>
    <dbReference type="NCBI Taxonomy" id="6269"/>
    <lineage>
        <taxon>Eukaryota</taxon>
        <taxon>Metazoa</taxon>
        <taxon>Ecdysozoa</taxon>
        <taxon>Nematoda</taxon>
        <taxon>Chromadorea</taxon>
        <taxon>Rhabditida</taxon>
        <taxon>Spirurina</taxon>
        <taxon>Ascaridomorpha</taxon>
        <taxon>Ascaridoidea</taxon>
        <taxon>Anisakidae</taxon>
        <taxon>Anisakis</taxon>
        <taxon>Anisakis simplex complex</taxon>
    </lineage>
</organism>
<dbReference type="AlphaFoldDB" id="A0A0M3J821"/>
<reference evidence="3" key="1">
    <citation type="submission" date="2017-02" db="UniProtKB">
        <authorList>
            <consortium name="WormBaseParasite"/>
        </authorList>
    </citation>
    <scope>IDENTIFICATION</scope>
</reference>
<evidence type="ECO:0000313" key="3">
    <source>
        <dbReference type="WBParaSite" id="ASIM_0000372001-mRNA-1"/>
    </source>
</evidence>
<dbReference type="Proteomes" id="UP000267096">
    <property type="component" value="Unassembled WGS sequence"/>
</dbReference>
<dbReference type="EMBL" id="UYRR01005591">
    <property type="protein sequence ID" value="VDK21888.1"/>
    <property type="molecule type" value="Genomic_DNA"/>
</dbReference>
<sequence length="201" mass="21709">MSAYELDLSFTNRLPWNIQLECAEPGHRMKEHATVTIAGLYGDMRPVVARFKRPTRISPNVPHRASIQFKEDVETYAGANGAEDIRVHIGQGGVGGAQETSSGADGDMFAAAAATDPSSIVHFAFHNDDPNGIRRGMTRGPAVFTNAIGGFYNRPQQYRPVPSISEGCLYEGQIPEIHFLAPALPKPEVAAATTTTTIKTD</sequence>
<proteinExistence type="predicted"/>
<dbReference type="OrthoDB" id="636773at2759"/>
<protein>
    <submittedName>
        <fullName evidence="3">Galectin</fullName>
    </submittedName>
</protein>
<keyword evidence="2" id="KW-1185">Reference proteome</keyword>
<evidence type="ECO:0000313" key="2">
    <source>
        <dbReference type="Proteomes" id="UP000267096"/>
    </source>
</evidence>
<name>A0A0M3J821_ANISI</name>
<reference evidence="1 2" key="2">
    <citation type="submission" date="2018-11" db="EMBL/GenBank/DDBJ databases">
        <authorList>
            <consortium name="Pathogen Informatics"/>
        </authorList>
    </citation>
    <scope>NUCLEOTIDE SEQUENCE [LARGE SCALE GENOMIC DNA]</scope>
</reference>
<accession>A0A0M3J821</accession>
<dbReference type="WBParaSite" id="ASIM_0000372001-mRNA-1">
    <property type="protein sequence ID" value="ASIM_0000372001-mRNA-1"/>
    <property type="gene ID" value="ASIM_0000372001"/>
</dbReference>